<protein>
    <submittedName>
        <fullName evidence="2">Uncharacterized protein</fullName>
    </submittedName>
</protein>
<dbReference type="VEuPathDB" id="TriTrypDB:ADEAN_000295800"/>
<name>A0A7G2C9R8_9TRYP</name>
<dbReference type="Proteomes" id="UP000515908">
    <property type="component" value="Chromosome 05"/>
</dbReference>
<evidence type="ECO:0000313" key="2">
    <source>
        <dbReference type="EMBL" id="CAD2215503.1"/>
    </source>
</evidence>
<dbReference type="EMBL" id="LR877149">
    <property type="protein sequence ID" value="CAD2215503.1"/>
    <property type="molecule type" value="Genomic_DNA"/>
</dbReference>
<evidence type="ECO:0000313" key="3">
    <source>
        <dbReference type="Proteomes" id="UP000515908"/>
    </source>
</evidence>
<keyword evidence="3" id="KW-1185">Reference proteome</keyword>
<proteinExistence type="predicted"/>
<dbReference type="OrthoDB" id="10400642at2759"/>
<organism evidence="2 3">
    <name type="scientific">Angomonas deanei</name>
    <dbReference type="NCBI Taxonomy" id="59799"/>
    <lineage>
        <taxon>Eukaryota</taxon>
        <taxon>Discoba</taxon>
        <taxon>Euglenozoa</taxon>
        <taxon>Kinetoplastea</taxon>
        <taxon>Metakinetoplastina</taxon>
        <taxon>Trypanosomatida</taxon>
        <taxon>Trypanosomatidae</taxon>
        <taxon>Strigomonadinae</taxon>
        <taxon>Angomonas</taxon>
    </lineage>
</organism>
<accession>A0A7G2C9R8</accession>
<gene>
    <name evidence="2" type="ORF">ADEAN_000295800</name>
</gene>
<reference evidence="2 3" key="1">
    <citation type="submission" date="2020-08" db="EMBL/GenBank/DDBJ databases">
        <authorList>
            <person name="Newling K."/>
            <person name="Davey J."/>
            <person name="Forrester S."/>
        </authorList>
    </citation>
    <scope>NUCLEOTIDE SEQUENCE [LARGE SCALE GENOMIC DNA]</scope>
    <source>
        <strain evidence="3">Crithidia deanei Carvalho (ATCC PRA-265)</strain>
    </source>
</reference>
<evidence type="ECO:0000256" key="1">
    <source>
        <dbReference type="SAM" id="MobiDB-lite"/>
    </source>
</evidence>
<sequence>MYSSDSDDDRTFIIPESVKAAIATEAIGKKKKKKVTVAAEVESHLDETLPVEYVERCAILIDFTRLFDTEEKDRENPPVECYAQIIHYPLCADFCATDRSIEIFYRPKVKATSMARVAKQRTYRDVVTQVTNIHGIPPDVEGVHPDLVKRDLSTYWSYLKFATTEKTGDNQIFELDENSQNVVDPFGLFVQRALHCCRRDRVEEAVAFLAPGRKVDDVRRSLYWLEQNGADLPRYRVFGWEELAGEAWERYERDIDFMAHHRCTFHRKIDFNKHDNKIVCTRENVFSLWEAIKQGSNLLNEQLEEKTENTTATPFIEDDDEDDD</sequence>
<feature type="region of interest" description="Disordered" evidence="1">
    <location>
        <begin position="304"/>
        <end position="324"/>
    </location>
</feature>
<dbReference type="AlphaFoldDB" id="A0A7G2C9R8"/>